<reference evidence="6 7" key="1">
    <citation type="submission" date="2016-08" db="EMBL/GenBank/DDBJ databases">
        <title>A Parts List for Fungal Cellulosomes Revealed by Comparative Genomics.</title>
        <authorList>
            <consortium name="DOE Joint Genome Institute"/>
            <person name="Haitjema C.H."/>
            <person name="Gilmore S.P."/>
            <person name="Henske J.K."/>
            <person name="Solomon K.V."/>
            <person name="De Groot R."/>
            <person name="Kuo A."/>
            <person name="Mondo S.J."/>
            <person name="Salamov A.A."/>
            <person name="Labutti K."/>
            <person name="Zhao Z."/>
            <person name="Chiniquy J."/>
            <person name="Barry K."/>
            <person name="Brewer H.M."/>
            <person name="Purvine S.O."/>
            <person name="Wright A.T."/>
            <person name="Boxma B."/>
            <person name="Van Alen T."/>
            <person name="Hackstein J.H."/>
            <person name="Baker S.E."/>
            <person name="Grigoriev I.V."/>
            <person name="O'Malley M.A."/>
        </authorList>
    </citation>
    <scope>NUCLEOTIDE SEQUENCE [LARGE SCALE GENOMIC DNA]</scope>
    <source>
        <strain evidence="6 7">G1</strain>
    </source>
</reference>
<keyword evidence="3 5" id="KW-1133">Transmembrane helix</keyword>
<name>A0A1Y2ADL3_9FUNG</name>
<dbReference type="AlphaFoldDB" id="A0A1Y2ADL3"/>
<comment type="caution">
    <text evidence="6">The sequence shown here is derived from an EMBL/GenBank/DDBJ whole genome shotgun (WGS) entry which is preliminary data.</text>
</comment>
<accession>A0A1Y2ADL3</accession>
<evidence type="ECO:0000256" key="5">
    <source>
        <dbReference type="RuleBase" id="RU363107"/>
    </source>
</evidence>
<feature type="transmembrane region" description="Helical" evidence="5">
    <location>
        <begin position="132"/>
        <end position="148"/>
    </location>
</feature>
<evidence type="ECO:0000256" key="3">
    <source>
        <dbReference type="ARBA" id="ARBA00022989"/>
    </source>
</evidence>
<organism evidence="6 7">
    <name type="scientific">Neocallimastix californiae</name>
    <dbReference type="NCBI Taxonomy" id="1754190"/>
    <lineage>
        <taxon>Eukaryota</taxon>
        <taxon>Fungi</taxon>
        <taxon>Fungi incertae sedis</taxon>
        <taxon>Chytridiomycota</taxon>
        <taxon>Chytridiomycota incertae sedis</taxon>
        <taxon>Neocallimastigomycetes</taxon>
        <taxon>Neocallimastigales</taxon>
        <taxon>Neocallimastigaceae</taxon>
        <taxon>Neocallimastix</taxon>
    </lineage>
</organism>
<feature type="transmembrane region" description="Helical" evidence="5">
    <location>
        <begin position="79"/>
        <end position="111"/>
    </location>
</feature>
<evidence type="ECO:0000313" key="7">
    <source>
        <dbReference type="Proteomes" id="UP000193920"/>
    </source>
</evidence>
<dbReference type="InterPro" id="IPR004895">
    <property type="entry name" value="Prenylated_rab_accept_PRA1"/>
</dbReference>
<sequence length="185" mass="20799">MNIQQTSSSNVNENDNGSFIGINVPLLSNETFRQIREKRFSMFKPWSDFFDRNRISKPKDFSDITKRVSHNIVYFQANYLIIVLVLLIYIMITNLLLLISVVAIGAGFYYVSKLPSNEPVSFFGGMVVADQKKLYIILGILSVILFYLSSGGSALFWIVGVSSTIILIHASLLEPSIESEFAQTV</sequence>
<protein>
    <recommendedName>
        <fullName evidence="5">PRA1 family protein</fullName>
    </recommendedName>
</protein>
<keyword evidence="2 5" id="KW-0812">Transmembrane</keyword>
<proteinExistence type="inferred from homology"/>
<dbReference type="GO" id="GO:0005794">
    <property type="term" value="C:Golgi apparatus"/>
    <property type="evidence" value="ECO:0007669"/>
    <property type="project" value="TreeGrafter"/>
</dbReference>
<evidence type="ECO:0000256" key="1">
    <source>
        <dbReference type="ARBA" id="ARBA00004141"/>
    </source>
</evidence>
<dbReference type="Proteomes" id="UP000193920">
    <property type="component" value="Unassembled WGS sequence"/>
</dbReference>
<comment type="subcellular location">
    <subcellularLocation>
        <location evidence="1 5">Membrane</location>
        <topology evidence="1 5">Multi-pass membrane protein</topology>
    </subcellularLocation>
</comment>
<evidence type="ECO:0000256" key="2">
    <source>
        <dbReference type="ARBA" id="ARBA00022692"/>
    </source>
</evidence>
<dbReference type="OrthoDB" id="63113at2759"/>
<keyword evidence="4 5" id="KW-0472">Membrane</keyword>
<dbReference type="PANTHER" id="PTHR19317:SF0">
    <property type="entry name" value="PRENYLATED RAB ACCEPTOR PROTEIN 1"/>
    <property type="match status" value="1"/>
</dbReference>
<dbReference type="EMBL" id="MCOG01000292">
    <property type="protein sequence ID" value="ORY20357.1"/>
    <property type="molecule type" value="Genomic_DNA"/>
</dbReference>
<keyword evidence="7" id="KW-1185">Reference proteome</keyword>
<comment type="similarity">
    <text evidence="5">Belongs to the PRA1 family.</text>
</comment>
<dbReference type="Pfam" id="PF03208">
    <property type="entry name" value="PRA1"/>
    <property type="match status" value="1"/>
</dbReference>
<evidence type="ECO:0000256" key="4">
    <source>
        <dbReference type="ARBA" id="ARBA00023136"/>
    </source>
</evidence>
<dbReference type="PANTHER" id="PTHR19317">
    <property type="entry name" value="PRENYLATED RAB ACCEPTOR 1-RELATED"/>
    <property type="match status" value="1"/>
</dbReference>
<gene>
    <name evidence="6" type="ORF">LY90DRAFT_433803</name>
</gene>
<dbReference type="STRING" id="1754190.A0A1Y2ADL3"/>
<evidence type="ECO:0000313" key="6">
    <source>
        <dbReference type="EMBL" id="ORY20357.1"/>
    </source>
</evidence>
<dbReference type="GO" id="GO:0016020">
    <property type="term" value="C:membrane"/>
    <property type="evidence" value="ECO:0007669"/>
    <property type="project" value="UniProtKB-SubCell"/>
</dbReference>